<dbReference type="InterPro" id="IPR006108">
    <property type="entry name" value="3HC_DH_C"/>
</dbReference>
<evidence type="ECO:0000259" key="3">
    <source>
        <dbReference type="Pfam" id="PF00725"/>
    </source>
</evidence>
<comment type="caution">
    <text evidence="5">The sequence shown here is derived from an EMBL/GenBank/DDBJ whole genome shotgun (WGS) entry which is preliminary data.</text>
</comment>
<protein>
    <submittedName>
        <fullName evidence="5">3-hydroxyacyl-CoA dehydrogenase</fullName>
    </submittedName>
</protein>
<dbReference type="Pfam" id="PF02737">
    <property type="entry name" value="3HCDH_N"/>
    <property type="match status" value="1"/>
</dbReference>
<dbReference type="InterPro" id="IPR008927">
    <property type="entry name" value="6-PGluconate_DH-like_C_sf"/>
</dbReference>
<dbReference type="Gene3D" id="1.10.1040.10">
    <property type="entry name" value="N-(1-d-carboxylethyl)-l-norvaline Dehydrogenase, domain 2"/>
    <property type="match status" value="1"/>
</dbReference>
<dbReference type="Gene3D" id="3.40.50.720">
    <property type="entry name" value="NAD(P)-binding Rossmann-like Domain"/>
    <property type="match status" value="1"/>
</dbReference>
<dbReference type="GO" id="GO:0016616">
    <property type="term" value="F:oxidoreductase activity, acting on the CH-OH group of donors, NAD or NADP as acceptor"/>
    <property type="evidence" value="ECO:0007669"/>
    <property type="project" value="InterPro"/>
</dbReference>
<dbReference type="PROSITE" id="PS00065">
    <property type="entry name" value="D_2_HYDROXYACID_DH_1"/>
    <property type="match status" value="1"/>
</dbReference>
<dbReference type="InterPro" id="IPR036291">
    <property type="entry name" value="NAD(P)-bd_dom_sf"/>
</dbReference>
<dbReference type="EMBL" id="QNRQ01000002">
    <property type="protein sequence ID" value="RBP41634.1"/>
    <property type="molecule type" value="Genomic_DNA"/>
</dbReference>
<dbReference type="PANTHER" id="PTHR48075">
    <property type="entry name" value="3-HYDROXYACYL-COA DEHYDROGENASE FAMILY PROTEIN"/>
    <property type="match status" value="1"/>
</dbReference>
<proteinExistence type="predicted"/>
<name>A0A366HG48_9BURK</name>
<feature type="domain" description="3-hydroxyacyl-CoA dehydrogenase NAD binding" evidence="4">
    <location>
        <begin position="16"/>
        <end position="192"/>
    </location>
</feature>
<evidence type="ECO:0000313" key="6">
    <source>
        <dbReference type="Proteomes" id="UP000253628"/>
    </source>
</evidence>
<keyword evidence="6" id="KW-1185">Reference proteome</keyword>
<gene>
    <name evidence="5" type="ORF">DFR37_10213</name>
</gene>
<dbReference type="Pfam" id="PF00725">
    <property type="entry name" value="3HCDH"/>
    <property type="match status" value="1"/>
</dbReference>
<feature type="compositionally biased region" description="Basic and acidic residues" evidence="2">
    <location>
        <begin position="322"/>
        <end position="334"/>
    </location>
</feature>
<feature type="domain" description="3-hydroxyacyl-CoA dehydrogenase C-terminal" evidence="3">
    <location>
        <begin position="197"/>
        <end position="261"/>
    </location>
</feature>
<keyword evidence="1" id="KW-0560">Oxidoreductase</keyword>
<evidence type="ECO:0000259" key="4">
    <source>
        <dbReference type="Pfam" id="PF02737"/>
    </source>
</evidence>
<sequence>MNSKSYTYTSPGDIRSVAVIGTGSVGASWAALFLAHGLDVVAHDPGPDAEPRARRFIADAWPALVALGQAGTPQPPLARLRFVATAAEAARAADAVQENIPEKPELKARVLAEIDAAATPEKIILSSTGGITPSAMQASCANPERLVVLHPFNPSHLIPLVEVVGGKHTKPEVIEWAMAFARRLGKQPIRLNAEAKGHMTNRLQFALVREAVACLIEGIASAQDIDAAVRYGLGPRWTLMGSLLTLHLAGGNGGMQGILAHAGKAIEEWWTPMTQPQLTPQVQERLAMAAAEVSSGQPVEDWVHWRDEALVGLLDLQRSVERLAPHGSPNKEQETQDYGASAGR</sequence>
<evidence type="ECO:0000313" key="5">
    <source>
        <dbReference type="EMBL" id="RBP41634.1"/>
    </source>
</evidence>
<evidence type="ECO:0000256" key="1">
    <source>
        <dbReference type="ARBA" id="ARBA00023002"/>
    </source>
</evidence>
<dbReference type="Proteomes" id="UP000253628">
    <property type="component" value="Unassembled WGS sequence"/>
</dbReference>
<organism evidence="5 6">
    <name type="scientific">Eoetvoesiella caeni</name>
    <dbReference type="NCBI Taxonomy" id="645616"/>
    <lineage>
        <taxon>Bacteria</taxon>
        <taxon>Pseudomonadati</taxon>
        <taxon>Pseudomonadota</taxon>
        <taxon>Betaproteobacteria</taxon>
        <taxon>Burkholderiales</taxon>
        <taxon>Alcaligenaceae</taxon>
        <taxon>Eoetvoesiella</taxon>
    </lineage>
</organism>
<dbReference type="OrthoDB" id="5287258at2"/>
<reference evidence="5 6" key="1">
    <citation type="submission" date="2018-06" db="EMBL/GenBank/DDBJ databases">
        <title>Genomic Encyclopedia of Type Strains, Phase IV (KMG-IV): sequencing the most valuable type-strain genomes for metagenomic binning, comparative biology and taxonomic classification.</title>
        <authorList>
            <person name="Goeker M."/>
        </authorList>
    </citation>
    <scope>NUCLEOTIDE SEQUENCE [LARGE SCALE GENOMIC DNA]</scope>
    <source>
        <strain evidence="5 6">DSM 25520</strain>
    </source>
</reference>
<dbReference type="SUPFAM" id="SSF51735">
    <property type="entry name" value="NAD(P)-binding Rossmann-fold domains"/>
    <property type="match status" value="1"/>
</dbReference>
<feature type="region of interest" description="Disordered" evidence="2">
    <location>
        <begin position="322"/>
        <end position="344"/>
    </location>
</feature>
<accession>A0A366HG48</accession>
<dbReference type="SUPFAM" id="SSF48179">
    <property type="entry name" value="6-phosphogluconate dehydrogenase C-terminal domain-like"/>
    <property type="match status" value="1"/>
</dbReference>
<dbReference type="InterPro" id="IPR013328">
    <property type="entry name" value="6PGD_dom2"/>
</dbReference>
<dbReference type="RefSeq" id="WP_113931907.1">
    <property type="nucleotide sequence ID" value="NZ_JACCEU010000002.1"/>
</dbReference>
<dbReference type="InterPro" id="IPR006176">
    <property type="entry name" value="3-OHacyl-CoA_DH_NAD-bd"/>
</dbReference>
<dbReference type="PANTHER" id="PTHR48075:SF5">
    <property type="entry name" value="3-HYDROXYBUTYRYL-COA DEHYDROGENASE"/>
    <property type="match status" value="1"/>
</dbReference>
<dbReference type="InterPro" id="IPR029752">
    <property type="entry name" value="D-isomer_DH_CS1"/>
</dbReference>
<evidence type="ECO:0000256" key="2">
    <source>
        <dbReference type="SAM" id="MobiDB-lite"/>
    </source>
</evidence>
<dbReference type="GO" id="GO:0070403">
    <property type="term" value="F:NAD+ binding"/>
    <property type="evidence" value="ECO:0007669"/>
    <property type="project" value="InterPro"/>
</dbReference>
<dbReference type="AlphaFoldDB" id="A0A366HG48"/>
<dbReference type="GO" id="GO:0006631">
    <property type="term" value="P:fatty acid metabolic process"/>
    <property type="evidence" value="ECO:0007669"/>
    <property type="project" value="InterPro"/>
</dbReference>